<protein>
    <recommendedName>
        <fullName evidence="1">Transposable element P transposase-like RNase H C-terminal domain-containing protein</fullName>
    </recommendedName>
</protein>
<dbReference type="OrthoDB" id="6627680at2759"/>
<name>A0A8J2NSI2_9HEXA</name>
<dbReference type="EMBL" id="CAJVCH010012162">
    <property type="protein sequence ID" value="CAG7672955.1"/>
    <property type="molecule type" value="Genomic_DNA"/>
</dbReference>
<evidence type="ECO:0000259" key="1">
    <source>
        <dbReference type="Pfam" id="PF21789"/>
    </source>
</evidence>
<feature type="domain" description="Transposable element P transposase-like RNase H C-terminal" evidence="1">
    <location>
        <begin position="200"/>
        <end position="228"/>
    </location>
</feature>
<organism evidence="2 3">
    <name type="scientific">Allacma fusca</name>
    <dbReference type="NCBI Taxonomy" id="39272"/>
    <lineage>
        <taxon>Eukaryota</taxon>
        <taxon>Metazoa</taxon>
        <taxon>Ecdysozoa</taxon>
        <taxon>Arthropoda</taxon>
        <taxon>Hexapoda</taxon>
        <taxon>Collembola</taxon>
        <taxon>Symphypleona</taxon>
        <taxon>Sminthuridae</taxon>
        <taxon>Allacma</taxon>
    </lineage>
</organism>
<sequence>MTDAVEIQSMELRPTHATCVAKISQLVTTVEHQRKEILRLHSVIHGMKIKERKTKSASKAAVVLPKLLSDAQRKILMGSKRVNWSIEDITSALSIRKNQSIGNFFEIINNGFDILNSRIPLDIKQRLKSRFGMCLDNQTLSLDKLKTLKETSKFRTTKGNSKTALLPCQIGFLISIKSLMGMYEELNRHFNITYVLSARLNQDCLENFFSRVRCFGGPNSNPTASEFSRN</sequence>
<dbReference type="AlphaFoldDB" id="A0A8J2NSI2"/>
<dbReference type="InterPro" id="IPR048367">
    <property type="entry name" value="TNP-like_RNaseH_C"/>
</dbReference>
<dbReference type="Proteomes" id="UP000708208">
    <property type="component" value="Unassembled WGS sequence"/>
</dbReference>
<evidence type="ECO:0000313" key="2">
    <source>
        <dbReference type="EMBL" id="CAG7672955.1"/>
    </source>
</evidence>
<comment type="caution">
    <text evidence="2">The sequence shown here is derived from an EMBL/GenBank/DDBJ whole genome shotgun (WGS) entry which is preliminary data.</text>
</comment>
<keyword evidence="3" id="KW-1185">Reference proteome</keyword>
<evidence type="ECO:0000313" key="3">
    <source>
        <dbReference type="Proteomes" id="UP000708208"/>
    </source>
</evidence>
<dbReference type="Pfam" id="PF21789">
    <property type="entry name" value="TNP-like_RNaseH_C"/>
    <property type="match status" value="1"/>
</dbReference>
<feature type="non-terminal residue" evidence="2">
    <location>
        <position position="1"/>
    </location>
</feature>
<proteinExistence type="predicted"/>
<gene>
    <name evidence="2" type="ORF">AFUS01_LOCUS2146</name>
</gene>
<reference evidence="2" key="1">
    <citation type="submission" date="2021-06" db="EMBL/GenBank/DDBJ databases">
        <authorList>
            <person name="Hodson N. C."/>
            <person name="Mongue J. A."/>
            <person name="Jaron S. K."/>
        </authorList>
    </citation>
    <scope>NUCLEOTIDE SEQUENCE</scope>
</reference>
<accession>A0A8J2NSI2</accession>